<dbReference type="Proteomes" id="UP000092659">
    <property type="component" value="Chromosome"/>
</dbReference>
<dbReference type="RefSeq" id="WP_067299997.1">
    <property type="nucleotide sequence ID" value="NZ_CP016279.1"/>
</dbReference>
<evidence type="ECO:0000256" key="1">
    <source>
        <dbReference type="SAM" id="MobiDB-lite"/>
    </source>
</evidence>
<dbReference type="ESTHER" id="9actn-a0a1b1ar43">
    <property type="family name" value="Duf_1023"/>
</dbReference>
<dbReference type="STRING" id="68214.AVL59_05165"/>
<evidence type="ECO:0000313" key="6">
    <source>
        <dbReference type="Proteomes" id="UP001519309"/>
    </source>
</evidence>
<dbReference type="InterPro" id="IPR010427">
    <property type="entry name" value="DUF1023"/>
</dbReference>
<dbReference type="OrthoDB" id="5969911at2"/>
<dbReference type="AlphaFoldDB" id="A0A1B1AR43"/>
<proteinExistence type="predicted"/>
<accession>A0A1B1AR43</accession>
<protein>
    <recommendedName>
        <fullName evidence="2">DUF1023 domain-containing protein</fullName>
    </recommendedName>
</protein>
<dbReference type="Proteomes" id="UP001519309">
    <property type="component" value="Unassembled WGS sequence"/>
</dbReference>
<evidence type="ECO:0000313" key="3">
    <source>
        <dbReference type="EMBL" id="ANP49049.1"/>
    </source>
</evidence>
<dbReference type="Pfam" id="PF06259">
    <property type="entry name" value="Abhydrolase_8"/>
    <property type="match status" value="1"/>
</dbReference>
<name>A0A1B1AR43_9ACTN</name>
<dbReference type="KEGG" id="sgs:AVL59_05165"/>
<reference evidence="4 6" key="2">
    <citation type="submission" date="2021-03" db="EMBL/GenBank/DDBJ databases">
        <title>Genomic Encyclopedia of Type Strains, Phase IV (KMG-IV): sequencing the most valuable type-strain genomes for metagenomic binning, comparative biology and taxonomic classification.</title>
        <authorList>
            <person name="Goeker M."/>
        </authorList>
    </citation>
    <scope>NUCLEOTIDE SEQUENCE [LARGE SCALE GENOMIC DNA]</scope>
    <source>
        <strain evidence="4 6">DSM 40499</strain>
    </source>
</reference>
<dbReference type="EMBL" id="JAGGLP010000004">
    <property type="protein sequence ID" value="MBP2049432.1"/>
    <property type="molecule type" value="Genomic_DNA"/>
</dbReference>
<feature type="compositionally biased region" description="Low complexity" evidence="1">
    <location>
        <begin position="132"/>
        <end position="143"/>
    </location>
</feature>
<evidence type="ECO:0000313" key="5">
    <source>
        <dbReference type="Proteomes" id="UP000092659"/>
    </source>
</evidence>
<evidence type="ECO:0000313" key="4">
    <source>
        <dbReference type="EMBL" id="MBP2049432.1"/>
    </source>
</evidence>
<feature type="domain" description="DUF1023" evidence="2">
    <location>
        <begin position="369"/>
        <end position="535"/>
    </location>
</feature>
<sequence>MDLATLKAFKPSEYQEAADGYRATGDMASSAKDTVENQISAGIRNQLDGKTAEAALRELKEVSKNFHYVQTECGLVSTALNGFAFDMAAAKRKLEAVLEDAKAAGCTVGADGSVTYPAGGKEVDGKVPEGGTMPPDTSPTDPTAQALERQAANIHPNPNFGKAQDFANRIGDALKEATDADAKWAPKLRALKADDDLVVSDRDWSDAKSDMDGVRDAGKGYLDSLPHPPKDGSPKDNASWWKGLTPEQQADYISVHPDSIGKLDGLPAVVRDEANRTVLDETHGQAQLDYDAWLKKNPEPKRYGPYFNPMTGTEVKGAMVETQEWKDWEEKRKKAHKSLDGMNAIQERFDSTGTNGLPEAYLLGFSAEGDGRAIVANGNPDTADHQAVYVPGTTSDLGSIGGGIDRMTKVWHAAHDEANGKSVSTITWLGYDAPDDVVKDAPFEHYAYDGAPAFNKFLDGLDTTHTGDTAAHRTVIAHSYGTTLVGAAAQTGHVSADDLVFAGSPGVKVSGADELDVPKGHVWNEEADGDVVPDLGRYGHGGDAFIIPSDPQFGANQMATDTEGHSGYWDETSHGPSQSLKNQALVVVGKGDDVALKPSPGFGGADPDYWAHVK</sequence>
<organism evidence="3 5">
    <name type="scientific">Streptomyces griseochromogenes</name>
    <dbReference type="NCBI Taxonomy" id="68214"/>
    <lineage>
        <taxon>Bacteria</taxon>
        <taxon>Bacillati</taxon>
        <taxon>Actinomycetota</taxon>
        <taxon>Actinomycetes</taxon>
        <taxon>Kitasatosporales</taxon>
        <taxon>Streptomycetaceae</taxon>
        <taxon>Streptomyces</taxon>
    </lineage>
</organism>
<gene>
    <name evidence="3" type="ORF">AVL59_05165</name>
    <name evidence="4" type="ORF">J2Z21_002363</name>
</gene>
<keyword evidence="6" id="KW-1185">Reference proteome</keyword>
<dbReference type="EMBL" id="CP016279">
    <property type="protein sequence ID" value="ANP49049.1"/>
    <property type="molecule type" value="Genomic_DNA"/>
</dbReference>
<evidence type="ECO:0000259" key="2">
    <source>
        <dbReference type="Pfam" id="PF06259"/>
    </source>
</evidence>
<reference evidence="3 5" key="1">
    <citation type="submission" date="2016-06" db="EMBL/GenBank/DDBJ databases">
        <title>Complete genome sequence of Streptomyces griseochromogenes ATCC 14511, the Blasticidin S producer.</title>
        <authorList>
            <person name="Wu L."/>
        </authorList>
    </citation>
    <scope>NUCLEOTIDE SEQUENCE [LARGE SCALE GENOMIC DNA]</scope>
    <source>
        <strain evidence="3 5">ATCC 14511</strain>
    </source>
</reference>
<feature type="region of interest" description="Disordered" evidence="1">
    <location>
        <begin position="120"/>
        <end position="143"/>
    </location>
</feature>